<dbReference type="Pfam" id="PF17919">
    <property type="entry name" value="RT_RNaseH_2"/>
    <property type="match status" value="1"/>
</dbReference>
<dbReference type="CDD" id="cd09274">
    <property type="entry name" value="RNase_HI_RT_Ty3"/>
    <property type="match status" value="1"/>
</dbReference>
<gene>
    <name evidence="7" type="primary">pol</name>
    <name evidence="7" type="ORF">T12_5738</name>
</gene>
<proteinExistence type="predicted"/>
<feature type="compositionally biased region" description="Acidic residues" evidence="5">
    <location>
        <begin position="245"/>
        <end position="255"/>
    </location>
</feature>
<sequence length="272" mass="30643">MSQLGKLQPVPLPLFDGNILEFKSFWDQIKMSVDEVTTVPSPSFFICGHVFPAQLKESRSARKITLRSFRRSTVGRITSIVRGGGESRVKGGGRFTSSRRFDIPFIIDTDASETGIGAVLSQKHDPEGERVIAYASRTLSKTERLCWTTRKELLSIRFTLRTDHDSLTWLRNFKEPEGQVARWLEHLQEYDTKVVHRRGRQHNNADAMSRGPEVTEDNEDHATTEMPSAAVGTAAVSSASNEGAEPLDEPQDENIESVIRFLRRGRRLTDSE</sequence>
<evidence type="ECO:0000313" key="7">
    <source>
        <dbReference type="EMBL" id="KRY07844.1"/>
    </source>
</evidence>
<feature type="domain" description="Reverse transcriptase/retrotransposon-derived protein RNase H-like" evidence="6">
    <location>
        <begin position="100"/>
        <end position="165"/>
    </location>
</feature>
<evidence type="ECO:0000313" key="8">
    <source>
        <dbReference type="Proteomes" id="UP000054783"/>
    </source>
</evidence>
<name>A0A0V0Z5T9_9BILA</name>
<dbReference type="SUPFAM" id="SSF56672">
    <property type="entry name" value="DNA/RNA polymerases"/>
    <property type="match status" value="1"/>
</dbReference>
<keyword evidence="1" id="KW-0540">Nuclease</keyword>
<keyword evidence="2" id="KW-0255">Endonuclease</keyword>
<feature type="region of interest" description="Disordered" evidence="5">
    <location>
        <begin position="196"/>
        <end position="256"/>
    </location>
</feature>
<dbReference type="Gene3D" id="3.10.20.370">
    <property type="match status" value="1"/>
</dbReference>
<reference evidence="7 8" key="1">
    <citation type="submission" date="2015-01" db="EMBL/GenBank/DDBJ databases">
        <title>Evolution of Trichinella species and genotypes.</title>
        <authorList>
            <person name="Korhonen P.K."/>
            <person name="Edoardo P."/>
            <person name="Giuseppe L.R."/>
            <person name="Gasser R.B."/>
        </authorList>
    </citation>
    <scope>NUCLEOTIDE SEQUENCE [LARGE SCALE GENOMIC DNA]</scope>
    <source>
        <strain evidence="7">ISS2496</strain>
    </source>
</reference>
<dbReference type="Proteomes" id="UP000054783">
    <property type="component" value="Unassembled WGS sequence"/>
</dbReference>
<evidence type="ECO:0000256" key="2">
    <source>
        <dbReference type="ARBA" id="ARBA00022759"/>
    </source>
</evidence>
<dbReference type="InterPro" id="IPR041577">
    <property type="entry name" value="RT_RNaseH_2"/>
</dbReference>
<evidence type="ECO:0000256" key="1">
    <source>
        <dbReference type="ARBA" id="ARBA00022722"/>
    </source>
</evidence>
<keyword evidence="4" id="KW-0511">Multifunctional enzyme</keyword>
<evidence type="ECO:0000256" key="4">
    <source>
        <dbReference type="ARBA" id="ARBA00023268"/>
    </source>
</evidence>
<dbReference type="STRING" id="990121.A0A0V0Z5T9"/>
<dbReference type="PANTHER" id="PTHR37984">
    <property type="entry name" value="PROTEIN CBG26694"/>
    <property type="match status" value="1"/>
</dbReference>
<organism evidence="7 8">
    <name type="scientific">Trichinella patagoniensis</name>
    <dbReference type="NCBI Taxonomy" id="990121"/>
    <lineage>
        <taxon>Eukaryota</taxon>
        <taxon>Metazoa</taxon>
        <taxon>Ecdysozoa</taxon>
        <taxon>Nematoda</taxon>
        <taxon>Enoplea</taxon>
        <taxon>Dorylaimia</taxon>
        <taxon>Trichinellida</taxon>
        <taxon>Trichinellidae</taxon>
        <taxon>Trichinella</taxon>
    </lineage>
</organism>
<dbReference type="GO" id="GO:0003964">
    <property type="term" value="F:RNA-directed DNA polymerase activity"/>
    <property type="evidence" value="ECO:0007669"/>
    <property type="project" value="UniProtKB-KW"/>
</dbReference>
<evidence type="ECO:0000256" key="5">
    <source>
        <dbReference type="SAM" id="MobiDB-lite"/>
    </source>
</evidence>
<evidence type="ECO:0000259" key="6">
    <source>
        <dbReference type="Pfam" id="PF17919"/>
    </source>
</evidence>
<protein>
    <submittedName>
        <fullName evidence="7">Retrovirus-related Pol polyprotein from transposon</fullName>
    </submittedName>
</protein>
<keyword evidence="3" id="KW-0808">Transferase</keyword>
<dbReference type="FunFam" id="3.10.20.370:FF:000001">
    <property type="entry name" value="Retrovirus-related Pol polyprotein from transposon 17.6-like protein"/>
    <property type="match status" value="1"/>
</dbReference>
<accession>A0A0V0Z5T9</accession>
<evidence type="ECO:0000256" key="3">
    <source>
        <dbReference type="ARBA" id="ARBA00022918"/>
    </source>
</evidence>
<keyword evidence="2" id="KW-0378">Hydrolase</keyword>
<dbReference type="OrthoDB" id="5928927at2759"/>
<keyword evidence="3" id="KW-0695">RNA-directed DNA polymerase</keyword>
<keyword evidence="3" id="KW-0548">Nucleotidyltransferase</keyword>
<dbReference type="GO" id="GO:0004519">
    <property type="term" value="F:endonuclease activity"/>
    <property type="evidence" value="ECO:0007669"/>
    <property type="project" value="UniProtKB-KW"/>
</dbReference>
<dbReference type="EMBL" id="JYDQ01000397">
    <property type="protein sequence ID" value="KRY07844.1"/>
    <property type="molecule type" value="Genomic_DNA"/>
</dbReference>
<keyword evidence="8" id="KW-1185">Reference proteome</keyword>
<dbReference type="InterPro" id="IPR043502">
    <property type="entry name" value="DNA/RNA_pol_sf"/>
</dbReference>
<feature type="compositionally biased region" description="Low complexity" evidence="5">
    <location>
        <begin position="228"/>
        <end position="240"/>
    </location>
</feature>
<dbReference type="AlphaFoldDB" id="A0A0V0Z5T9"/>
<dbReference type="PANTHER" id="PTHR37984:SF5">
    <property type="entry name" value="PROTEIN NYNRIN-LIKE"/>
    <property type="match status" value="1"/>
</dbReference>
<dbReference type="InterPro" id="IPR050951">
    <property type="entry name" value="Retrovirus_Pol_polyprotein"/>
</dbReference>
<comment type="caution">
    <text evidence="7">The sequence shown here is derived from an EMBL/GenBank/DDBJ whole genome shotgun (WGS) entry which is preliminary data.</text>
</comment>